<dbReference type="SUPFAM" id="SSF69360">
    <property type="entry name" value="Cell wall binding repeat"/>
    <property type="match status" value="1"/>
</dbReference>
<dbReference type="AlphaFoldDB" id="A0A6N3DLX7"/>
<proteinExistence type="predicted"/>
<feature type="chain" id="PRO_5026853703" evidence="1">
    <location>
        <begin position="25"/>
        <end position="191"/>
    </location>
</feature>
<organism evidence="2">
    <name type="scientific">Clostridium symbiosum</name>
    <name type="common">Bacteroides symbiosus</name>
    <dbReference type="NCBI Taxonomy" id="1512"/>
    <lineage>
        <taxon>Bacteria</taxon>
        <taxon>Bacillati</taxon>
        <taxon>Bacillota</taxon>
        <taxon>Clostridia</taxon>
        <taxon>Lachnospirales</taxon>
        <taxon>Lachnospiraceae</taxon>
        <taxon>Otoolea</taxon>
    </lineage>
</organism>
<dbReference type="Gene3D" id="2.10.270.10">
    <property type="entry name" value="Cholin Binding"/>
    <property type="match status" value="1"/>
</dbReference>
<dbReference type="RefSeq" id="WP_009297865.1">
    <property type="nucleotide sequence ID" value="NZ_CACRUA010000022.1"/>
</dbReference>
<gene>
    <name evidence="2" type="ORF">CSLFYP84_01831</name>
</gene>
<evidence type="ECO:0000313" key="2">
    <source>
        <dbReference type="EMBL" id="VYU30236.1"/>
    </source>
</evidence>
<accession>A0A6N3DLX7</accession>
<keyword evidence="1" id="KW-0732">Signal</keyword>
<protein>
    <submittedName>
        <fullName evidence="2">Uncharacterized protein</fullName>
    </submittedName>
</protein>
<evidence type="ECO:0000256" key="1">
    <source>
        <dbReference type="SAM" id="SignalP"/>
    </source>
</evidence>
<sequence>MRRKFLTVVFTAMIVFTMSMTALAGQWTSDGNDWRYDKTGTGNFATSEWLWIDGNNDGISECYCFDGTSFMYASTTTPDGYTVDENGAWTVDGVVQTKNAEAQATETQFTEQISSEVPDVAGTYAGSGIICIIANEGNNKFWVECDLGKDYLPSYAGNGVFASPYMRYSFSGNTLIIEDLYGGDTYQLVKR</sequence>
<feature type="signal peptide" evidence="1">
    <location>
        <begin position="1"/>
        <end position="24"/>
    </location>
</feature>
<name>A0A6N3DLX7_CLOSY</name>
<reference evidence="2" key="1">
    <citation type="submission" date="2019-11" db="EMBL/GenBank/DDBJ databases">
        <authorList>
            <person name="Feng L."/>
        </authorList>
    </citation>
    <scope>NUCLEOTIDE SEQUENCE</scope>
    <source>
        <strain evidence="2">CsymbiosumLFYP84</strain>
    </source>
</reference>
<dbReference type="EMBL" id="CACRUA010000022">
    <property type="protein sequence ID" value="VYU30236.1"/>
    <property type="molecule type" value="Genomic_DNA"/>
</dbReference>